<evidence type="ECO:0000313" key="2">
    <source>
        <dbReference type="Proteomes" id="UP000315947"/>
    </source>
</evidence>
<dbReference type="EMBL" id="CP041614">
    <property type="protein sequence ID" value="QDO84499.1"/>
    <property type="molecule type" value="Genomic_DNA"/>
</dbReference>
<sequence length="197" mass="22344">MIIEIHDSITAGLNHLTDDENNALVGLALSRSRGYNFIIASKKILTSIISIKDLGKMSIATYRKIYTDQVRWNNLLKSFSFRVRIVSSNQKISTQYENNVEILQIPLKDLLFYKLDDRASLIAENLTDIDFYTRVSMSYLKHKNIVIGYSYNEINGGGDTTKEVVKKHYQSNNGVSLCILDSDFKTPWSTYGTTAQG</sequence>
<evidence type="ECO:0000313" key="1">
    <source>
        <dbReference type="EMBL" id="QDO84499.1"/>
    </source>
</evidence>
<keyword evidence="2" id="KW-1185">Reference proteome</keyword>
<organism evidence="1 2">
    <name type="scientific">Shewanella psychropiezotolerans</name>
    <dbReference type="NCBI Taxonomy" id="2593655"/>
    <lineage>
        <taxon>Bacteria</taxon>
        <taxon>Pseudomonadati</taxon>
        <taxon>Pseudomonadota</taxon>
        <taxon>Gammaproteobacteria</taxon>
        <taxon>Alteromonadales</taxon>
        <taxon>Shewanellaceae</taxon>
        <taxon>Shewanella</taxon>
    </lineage>
</organism>
<protein>
    <submittedName>
        <fullName evidence="1">Uncharacterized protein</fullName>
    </submittedName>
</protein>
<proteinExistence type="predicted"/>
<dbReference type="Proteomes" id="UP000315947">
    <property type="component" value="Chromosome"/>
</dbReference>
<name>A0ABX5WZG9_9GAMM</name>
<accession>A0ABX5WZG9</accession>
<reference evidence="1 2" key="1">
    <citation type="submission" date="2019-07" db="EMBL/GenBank/DDBJ databases">
        <title>Shewanella sp. YLB-06 whole genomic sequence.</title>
        <authorList>
            <person name="Yu L."/>
        </authorList>
    </citation>
    <scope>NUCLEOTIDE SEQUENCE [LARGE SCALE GENOMIC DNA]</scope>
    <source>
        <strain evidence="1 2">YLB-06</strain>
    </source>
</reference>
<gene>
    <name evidence="1" type="ORF">FM037_16415</name>
</gene>
<dbReference type="RefSeq" id="WP_144046855.1">
    <property type="nucleotide sequence ID" value="NZ_CP041614.1"/>
</dbReference>